<dbReference type="Pfam" id="PF04542">
    <property type="entry name" value="Sigma70_r2"/>
    <property type="match status" value="1"/>
</dbReference>
<evidence type="ECO:0000256" key="1">
    <source>
        <dbReference type="ARBA" id="ARBA00010641"/>
    </source>
</evidence>
<proteinExistence type="inferred from homology"/>
<dbReference type="SUPFAM" id="SSF88946">
    <property type="entry name" value="Sigma2 domain of RNA polymerase sigma factors"/>
    <property type="match status" value="1"/>
</dbReference>
<dbReference type="GO" id="GO:0006352">
    <property type="term" value="P:DNA-templated transcription initiation"/>
    <property type="evidence" value="ECO:0007669"/>
    <property type="project" value="InterPro"/>
</dbReference>
<keyword evidence="3" id="KW-0731">Sigma factor</keyword>
<dbReference type="Proteomes" id="UP000003688">
    <property type="component" value="Unassembled WGS sequence"/>
</dbReference>
<comment type="caution">
    <text evidence="8">The sequence shown here is derived from an EMBL/GenBank/DDBJ whole genome shotgun (WGS) entry which is preliminary data.</text>
</comment>
<evidence type="ECO:0000313" key="8">
    <source>
        <dbReference type="EMBL" id="EEF60486.1"/>
    </source>
</evidence>
<evidence type="ECO:0000256" key="2">
    <source>
        <dbReference type="ARBA" id="ARBA00023015"/>
    </source>
</evidence>
<dbReference type="InterPro" id="IPR013325">
    <property type="entry name" value="RNA_pol_sigma_r2"/>
</dbReference>
<accession>B9XHZ3</accession>
<dbReference type="STRING" id="320771.Cflav_PD3456"/>
<dbReference type="Gene3D" id="1.10.1740.10">
    <property type="match status" value="1"/>
</dbReference>
<gene>
    <name evidence="8" type="ORF">Cflav_PD3456</name>
</gene>
<dbReference type="Pfam" id="PF08281">
    <property type="entry name" value="Sigma70_r4_2"/>
    <property type="match status" value="1"/>
</dbReference>
<dbReference type="AlphaFoldDB" id="B9XHZ3"/>
<reference evidence="8 9" key="1">
    <citation type="journal article" date="2011" name="J. Bacteriol.">
        <title>Genome sequence of 'Pedosphaera parvula' Ellin514, an aerobic Verrucomicrobial isolate from pasture soil.</title>
        <authorList>
            <person name="Kant R."/>
            <person name="van Passel M.W."/>
            <person name="Sangwan P."/>
            <person name="Palva A."/>
            <person name="Lucas S."/>
            <person name="Copeland A."/>
            <person name="Lapidus A."/>
            <person name="Glavina Del Rio T."/>
            <person name="Dalin E."/>
            <person name="Tice H."/>
            <person name="Bruce D."/>
            <person name="Goodwin L."/>
            <person name="Pitluck S."/>
            <person name="Chertkov O."/>
            <person name="Larimer F.W."/>
            <person name="Land M.L."/>
            <person name="Hauser L."/>
            <person name="Brettin T.S."/>
            <person name="Detter J.C."/>
            <person name="Han S."/>
            <person name="de Vos W.M."/>
            <person name="Janssen P.H."/>
            <person name="Smidt H."/>
        </authorList>
    </citation>
    <scope>NUCLEOTIDE SEQUENCE [LARGE SCALE GENOMIC DNA]</scope>
    <source>
        <strain evidence="8 9">Ellin514</strain>
    </source>
</reference>
<dbReference type="InterPro" id="IPR039425">
    <property type="entry name" value="RNA_pol_sigma-70-like"/>
</dbReference>
<feature type="domain" description="RNA polymerase sigma-70 region 2" evidence="6">
    <location>
        <begin position="37"/>
        <end position="104"/>
    </location>
</feature>
<dbReference type="GO" id="GO:0016987">
    <property type="term" value="F:sigma factor activity"/>
    <property type="evidence" value="ECO:0007669"/>
    <property type="project" value="UniProtKB-KW"/>
</dbReference>
<sequence length="196" mass="22807">MLKESSKVESAPDERTDVARLTSDMAANDEAAYRKFYELYFNRLLRYLLVLSSGNEEAAREALQTTMLRVVRHVRRFDPEEVFWSWLTVLARSSVVDAERKRKRYFGLLERFFYSKSSNPPGIDETESGLIELLEKSLEKLSYEDRELMERKYGEGESVKSIASGIGATEKAVESRLGRIRRQLKEVILHHLKHEK</sequence>
<comment type="similarity">
    <text evidence="1">Belongs to the sigma-70 factor family. ECF subfamily.</text>
</comment>
<keyword evidence="5" id="KW-0804">Transcription</keyword>
<dbReference type="InterPro" id="IPR036388">
    <property type="entry name" value="WH-like_DNA-bd_sf"/>
</dbReference>
<evidence type="ECO:0000256" key="3">
    <source>
        <dbReference type="ARBA" id="ARBA00023082"/>
    </source>
</evidence>
<keyword evidence="2" id="KW-0805">Transcription regulation</keyword>
<dbReference type="SUPFAM" id="SSF88659">
    <property type="entry name" value="Sigma3 and sigma4 domains of RNA polymerase sigma factors"/>
    <property type="match status" value="1"/>
</dbReference>
<evidence type="ECO:0000256" key="5">
    <source>
        <dbReference type="ARBA" id="ARBA00023163"/>
    </source>
</evidence>
<feature type="domain" description="RNA polymerase sigma factor 70 region 4 type 2" evidence="7">
    <location>
        <begin position="132"/>
        <end position="184"/>
    </location>
</feature>
<dbReference type="NCBIfam" id="TIGR02937">
    <property type="entry name" value="sigma70-ECF"/>
    <property type="match status" value="1"/>
</dbReference>
<name>B9XHZ3_PEDPL</name>
<dbReference type="PANTHER" id="PTHR43133">
    <property type="entry name" value="RNA POLYMERASE ECF-TYPE SIGMA FACTO"/>
    <property type="match status" value="1"/>
</dbReference>
<evidence type="ECO:0000259" key="6">
    <source>
        <dbReference type="Pfam" id="PF04542"/>
    </source>
</evidence>
<evidence type="ECO:0000313" key="9">
    <source>
        <dbReference type="Proteomes" id="UP000003688"/>
    </source>
</evidence>
<dbReference type="Gene3D" id="1.10.10.10">
    <property type="entry name" value="Winged helix-like DNA-binding domain superfamily/Winged helix DNA-binding domain"/>
    <property type="match status" value="1"/>
</dbReference>
<dbReference type="GO" id="GO:0003677">
    <property type="term" value="F:DNA binding"/>
    <property type="evidence" value="ECO:0007669"/>
    <property type="project" value="UniProtKB-KW"/>
</dbReference>
<evidence type="ECO:0000256" key="4">
    <source>
        <dbReference type="ARBA" id="ARBA00023125"/>
    </source>
</evidence>
<dbReference type="EMBL" id="ABOX02000016">
    <property type="protein sequence ID" value="EEF60486.1"/>
    <property type="molecule type" value="Genomic_DNA"/>
</dbReference>
<dbReference type="InterPro" id="IPR013324">
    <property type="entry name" value="RNA_pol_sigma_r3/r4-like"/>
</dbReference>
<dbReference type="InterPro" id="IPR013249">
    <property type="entry name" value="RNA_pol_sigma70_r4_t2"/>
</dbReference>
<organism evidence="8 9">
    <name type="scientific">Pedosphaera parvula (strain Ellin514)</name>
    <dbReference type="NCBI Taxonomy" id="320771"/>
    <lineage>
        <taxon>Bacteria</taxon>
        <taxon>Pseudomonadati</taxon>
        <taxon>Verrucomicrobiota</taxon>
        <taxon>Pedosphaerae</taxon>
        <taxon>Pedosphaerales</taxon>
        <taxon>Pedosphaeraceae</taxon>
        <taxon>Pedosphaera</taxon>
    </lineage>
</organism>
<keyword evidence="9" id="KW-1185">Reference proteome</keyword>
<evidence type="ECO:0000259" key="7">
    <source>
        <dbReference type="Pfam" id="PF08281"/>
    </source>
</evidence>
<protein>
    <submittedName>
        <fullName evidence="8">RNA polymerase, sigma-24 subunit, ECF subfamily</fullName>
    </submittedName>
</protein>
<keyword evidence="4" id="KW-0238">DNA-binding</keyword>
<dbReference type="PANTHER" id="PTHR43133:SF8">
    <property type="entry name" value="RNA POLYMERASE SIGMA FACTOR HI_1459-RELATED"/>
    <property type="match status" value="1"/>
</dbReference>
<dbReference type="InterPro" id="IPR007627">
    <property type="entry name" value="RNA_pol_sigma70_r2"/>
</dbReference>
<dbReference type="InterPro" id="IPR014284">
    <property type="entry name" value="RNA_pol_sigma-70_dom"/>
</dbReference>